<dbReference type="Pfam" id="PF03151">
    <property type="entry name" value="TPT"/>
    <property type="match status" value="2"/>
</dbReference>
<protein>
    <recommendedName>
        <fullName evidence="6">Sugar phosphate transporter domain-containing protein</fullName>
    </recommendedName>
</protein>
<dbReference type="InterPro" id="IPR037185">
    <property type="entry name" value="EmrE-like"/>
</dbReference>
<feature type="transmembrane region" description="Helical" evidence="5">
    <location>
        <begin position="264"/>
        <end position="287"/>
    </location>
</feature>
<comment type="caution">
    <text evidence="7">The sequence shown here is derived from an EMBL/GenBank/DDBJ whole genome shotgun (WGS) entry which is preliminary data.</text>
</comment>
<dbReference type="GO" id="GO:0016020">
    <property type="term" value="C:membrane"/>
    <property type="evidence" value="ECO:0007669"/>
    <property type="project" value="UniProtKB-SubCell"/>
</dbReference>
<evidence type="ECO:0000256" key="2">
    <source>
        <dbReference type="ARBA" id="ARBA00022692"/>
    </source>
</evidence>
<dbReference type="Proteomes" id="UP001378960">
    <property type="component" value="Unassembled WGS sequence"/>
</dbReference>
<evidence type="ECO:0000313" key="8">
    <source>
        <dbReference type="Proteomes" id="UP001378960"/>
    </source>
</evidence>
<dbReference type="EMBL" id="BTGB01000009">
    <property type="protein sequence ID" value="GMM48432.1"/>
    <property type="molecule type" value="Genomic_DNA"/>
</dbReference>
<evidence type="ECO:0000256" key="4">
    <source>
        <dbReference type="ARBA" id="ARBA00023136"/>
    </source>
</evidence>
<gene>
    <name evidence="7" type="ORF">DAPK24_050300</name>
</gene>
<feature type="transmembrane region" description="Helical" evidence="5">
    <location>
        <begin position="136"/>
        <end position="159"/>
    </location>
</feature>
<feature type="domain" description="Sugar phosphate transporter" evidence="6">
    <location>
        <begin position="215"/>
        <end position="336"/>
    </location>
</feature>
<proteinExistence type="predicted"/>
<dbReference type="PANTHER" id="PTHR11132">
    <property type="entry name" value="SOLUTE CARRIER FAMILY 35"/>
    <property type="match status" value="1"/>
</dbReference>
<reference evidence="7 8" key="1">
    <citation type="journal article" date="2023" name="Elife">
        <title>Identification of key yeast species and microbe-microbe interactions impacting larval growth of Drosophila in the wild.</title>
        <authorList>
            <person name="Mure A."/>
            <person name="Sugiura Y."/>
            <person name="Maeda R."/>
            <person name="Honda K."/>
            <person name="Sakurai N."/>
            <person name="Takahashi Y."/>
            <person name="Watada M."/>
            <person name="Katoh T."/>
            <person name="Gotoh A."/>
            <person name="Gotoh Y."/>
            <person name="Taniguchi I."/>
            <person name="Nakamura K."/>
            <person name="Hayashi T."/>
            <person name="Katayama T."/>
            <person name="Uemura T."/>
            <person name="Hattori Y."/>
        </authorList>
    </citation>
    <scope>NUCLEOTIDE SEQUENCE [LARGE SCALE GENOMIC DNA]</scope>
    <source>
        <strain evidence="7 8">PK-24</strain>
    </source>
</reference>
<organism evidence="7 8">
    <name type="scientific">Pichia kluyveri</name>
    <name type="common">Yeast</name>
    <dbReference type="NCBI Taxonomy" id="36015"/>
    <lineage>
        <taxon>Eukaryota</taxon>
        <taxon>Fungi</taxon>
        <taxon>Dikarya</taxon>
        <taxon>Ascomycota</taxon>
        <taxon>Saccharomycotina</taxon>
        <taxon>Pichiomycetes</taxon>
        <taxon>Pichiales</taxon>
        <taxon>Pichiaceae</taxon>
        <taxon>Pichia</taxon>
    </lineage>
</organism>
<feature type="transmembrane region" description="Helical" evidence="5">
    <location>
        <begin position="54"/>
        <end position="83"/>
    </location>
</feature>
<keyword evidence="8" id="KW-1185">Reference proteome</keyword>
<comment type="subcellular location">
    <subcellularLocation>
        <location evidence="1">Membrane</location>
        <topology evidence="1">Multi-pass membrane protein</topology>
    </subcellularLocation>
</comment>
<feature type="domain" description="Sugar phosphate transporter" evidence="6">
    <location>
        <begin position="32"/>
        <end position="111"/>
    </location>
</feature>
<keyword evidence="3 5" id="KW-1133">Transmembrane helix</keyword>
<evidence type="ECO:0000256" key="1">
    <source>
        <dbReference type="ARBA" id="ARBA00004141"/>
    </source>
</evidence>
<dbReference type="SUPFAM" id="SSF103481">
    <property type="entry name" value="Multidrug resistance efflux transporter EmrE"/>
    <property type="match status" value="1"/>
</dbReference>
<keyword evidence="4 5" id="KW-0472">Membrane</keyword>
<accession>A0AAV5RBG4</accession>
<feature type="transmembrane region" description="Helical" evidence="5">
    <location>
        <begin position="95"/>
        <end position="116"/>
    </location>
</feature>
<evidence type="ECO:0000259" key="6">
    <source>
        <dbReference type="Pfam" id="PF03151"/>
    </source>
</evidence>
<dbReference type="AlphaFoldDB" id="A0AAV5RBG4"/>
<dbReference type="InterPro" id="IPR004853">
    <property type="entry name" value="Sugar_P_trans_dom"/>
</dbReference>
<sequence length="343" mass="38490">MILALITAIIAKHYPPFHAAFPSNTFPSNGLPSFTKPLAKLFLPMGVFQFVGKLLALAATTTCSVATVSSIRSLSPLFIVLGYRIFYKVAFPLKTYLSLLPLLLGVIIVVLSQSSITQIKSAYTINEDNTETVLEPFNMFGIIYIIMATSVFAAGSIYAKNVVSKHSNINCLAIGSHQHNKSDIEKSSLSPQSSIPNHTLTTNNTHDRYQHYHQHHHIDKLTTIIYCSIYGLLFSIPTFLTYELKTIFNFSVISQNISLPYYSLIPWHLLIVNIISYFAQTLLAFHLLTILPTISYSIASMMKRIIIIAISIFLRDAINPLEWLGLIHIALGLYVYERWGIIY</sequence>
<keyword evidence="2 5" id="KW-0812">Transmembrane</keyword>
<evidence type="ECO:0000313" key="7">
    <source>
        <dbReference type="EMBL" id="GMM48432.1"/>
    </source>
</evidence>
<feature type="transmembrane region" description="Helical" evidence="5">
    <location>
        <begin position="223"/>
        <end position="244"/>
    </location>
</feature>
<evidence type="ECO:0000256" key="3">
    <source>
        <dbReference type="ARBA" id="ARBA00022989"/>
    </source>
</evidence>
<feature type="transmembrane region" description="Helical" evidence="5">
    <location>
        <begin position="320"/>
        <end position="336"/>
    </location>
</feature>
<feature type="transmembrane region" description="Helical" evidence="5">
    <location>
        <begin position="294"/>
        <end position="314"/>
    </location>
</feature>
<name>A0AAV5RBG4_PICKL</name>
<evidence type="ECO:0000256" key="5">
    <source>
        <dbReference type="SAM" id="Phobius"/>
    </source>
</evidence>
<dbReference type="InterPro" id="IPR050186">
    <property type="entry name" value="TPT_transporter"/>
</dbReference>